<evidence type="ECO:0000313" key="5">
    <source>
        <dbReference type="EMBL" id="KPU42203.1"/>
    </source>
</evidence>
<dbReference type="SMART" id="SM00420">
    <property type="entry name" value="HTH_DEOR"/>
    <property type="match status" value="1"/>
</dbReference>
<dbReference type="PANTHER" id="PTHR30363:SF44">
    <property type="entry name" value="AGA OPERON TRANSCRIPTIONAL REPRESSOR-RELATED"/>
    <property type="match status" value="1"/>
</dbReference>
<dbReference type="InterPro" id="IPR018356">
    <property type="entry name" value="Tscrpt_reg_HTH_DeoR_CS"/>
</dbReference>
<dbReference type="PRINTS" id="PR00037">
    <property type="entry name" value="HTHLACR"/>
</dbReference>
<dbReference type="AlphaFoldDB" id="A0A0P8W446"/>
<dbReference type="InterPro" id="IPR001034">
    <property type="entry name" value="DeoR_HTH"/>
</dbReference>
<dbReference type="Gene3D" id="1.10.10.10">
    <property type="entry name" value="Winged helix-like DNA-binding domain superfamily/Winged helix DNA-binding domain"/>
    <property type="match status" value="1"/>
</dbReference>
<reference evidence="5 6" key="1">
    <citation type="submission" date="2015-09" db="EMBL/GenBank/DDBJ databases">
        <title>Genome sequence of Oxobacter pfennigii DSM 3222.</title>
        <authorList>
            <person name="Poehlein A."/>
            <person name="Bengelsdorf F.R."/>
            <person name="Schiel-Bengelsdorf B."/>
            <person name="Duerre P."/>
            <person name="Daniel R."/>
        </authorList>
    </citation>
    <scope>NUCLEOTIDE SEQUENCE [LARGE SCALE GENOMIC DNA]</scope>
    <source>
        <strain evidence="5 6">DSM 3222</strain>
    </source>
</reference>
<dbReference type="RefSeq" id="WP_054876940.1">
    <property type="nucleotide sequence ID" value="NZ_LKET01000068.1"/>
</dbReference>
<keyword evidence="2" id="KW-0238">DNA-binding</keyword>
<evidence type="ECO:0000256" key="3">
    <source>
        <dbReference type="ARBA" id="ARBA00023163"/>
    </source>
</evidence>
<dbReference type="GO" id="GO:0003677">
    <property type="term" value="F:DNA binding"/>
    <property type="evidence" value="ECO:0007669"/>
    <property type="project" value="UniProtKB-KW"/>
</dbReference>
<name>A0A0P8W446_9CLOT</name>
<proteinExistence type="predicted"/>
<dbReference type="Gene3D" id="3.40.50.1360">
    <property type="match status" value="1"/>
</dbReference>
<dbReference type="Pfam" id="PF00455">
    <property type="entry name" value="DeoRC"/>
    <property type="match status" value="1"/>
</dbReference>
<dbReference type="PROSITE" id="PS00894">
    <property type="entry name" value="HTH_DEOR_1"/>
    <property type="match status" value="1"/>
</dbReference>
<dbReference type="InterPro" id="IPR050313">
    <property type="entry name" value="Carb_Metab_HTH_regulators"/>
</dbReference>
<dbReference type="Proteomes" id="UP000050326">
    <property type="component" value="Unassembled WGS sequence"/>
</dbReference>
<evidence type="ECO:0000313" key="6">
    <source>
        <dbReference type="Proteomes" id="UP000050326"/>
    </source>
</evidence>
<comment type="caution">
    <text evidence="5">The sequence shown here is derived from an EMBL/GenBank/DDBJ whole genome shotgun (WGS) entry which is preliminary data.</text>
</comment>
<dbReference type="InterPro" id="IPR036388">
    <property type="entry name" value="WH-like_DNA-bd_sf"/>
</dbReference>
<keyword evidence="1" id="KW-0805">Transcription regulation</keyword>
<sequence>MLTEERKKKILQMIDNDGIVQIQSLADNFDVSIYTIRRDLADLEKKGLLKKTHGGAVKVEKAMWLPTVEEGMKEAAAEKKAIAMRASKYIEDGDTIFLMGSTISHAMVPLICDMRLTVVTNSLDVAKIICSYENIETIIIGGKIKNYKGNILGSSAVYEMEKYSLDKAFIPCAGVQAKKGITTSTIDTADFTRAVIKASDENILITDYRKIGRITFSKICNIDQIQRLITDNKADKNELDEIARTGVSIDIVETF</sequence>
<dbReference type="InterPro" id="IPR036390">
    <property type="entry name" value="WH_DNA-bd_sf"/>
</dbReference>
<dbReference type="SMART" id="SM01134">
    <property type="entry name" value="DeoRC"/>
    <property type="match status" value="1"/>
</dbReference>
<accession>A0A0P8W446</accession>
<keyword evidence="6" id="KW-1185">Reference proteome</keyword>
<dbReference type="SUPFAM" id="SSF46785">
    <property type="entry name" value="Winged helix' DNA-binding domain"/>
    <property type="match status" value="1"/>
</dbReference>
<dbReference type="PANTHER" id="PTHR30363">
    <property type="entry name" value="HTH-TYPE TRANSCRIPTIONAL REGULATOR SRLR-RELATED"/>
    <property type="match status" value="1"/>
</dbReference>
<dbReference type="GO" id="GO:0003700">
    <property type="term" value="F:DNA-binding transcription factor activity"/>
    <property type="evidence" value="ECO:0007669"/>
    <property type="project" value="InterPro"/>
</dbReference>
<dbReference type="InterPro" id="IPR037171">
    <property type="entry name" value="NagB/RpiA_transferase-like"/>
</dbReference>
<protein>
    <submittedName>
        <fullName evidence="5">HTH-type transcriptional repressor GlcR</fullName>
    </submittedName>
</protein>
<dbReference type="OrthoDB" id="9797223at2"/>
<dbReference type="EMBL" id="LKET01000068">
    <property type="protein sequence ID" value="KPU42203.1"/>
    <property type="molecule type" value="Genomic_DNA"/>
</dbReference>
<keyword evidence="3" id="KW-0804">Transcription</keyword>
<gene>
    <name evidence="5" type="primary">glcR</name>
    <name evidence="5" type="ORF">OXPF_39870</name>
</gene>
<dbReference type="InterPro" id="IPR014036">
    <property type="entry name" value="DeoR-like_C"/>
</dbReference>
<dbReference type="SUPFAM" id="SSF100950">
    <property type="entry name" value="NagB/RpiA/CoA transferase-like"/>
    <property type="match status" value="1"/>
</dbReference>
<evidence type="ECO:0000256" key="1">
    <source>
        <dbReference type="ARBA" id="ARBA00023015"/>
    </source>
</evidence>
<dbReference type="Pfam" id="PF08220">
    <property type="entry name" value="HTH_DeoR"/>
    <property type="match status" value="1"/>
</dbReference>
<dbReference type="STRING" id="36849.OXPF_39870"/>
<evidence type="ECO:0000256" key="2">
    <source>
        <dbReference type="ARBA" id="ARBA00023125"/>
    </source>
</evidence>
<organism evidence="5 6">
    <name type="scientific">Oxobacter pfennigii</name>
    <dbReference type="NCBI Taxonomy" id="36849"/>
    <lineage>
        <taxon>Bacteria</taxon>
        <taxon>Bacillati</taxon>
        <taxon>Bacillota</taxon>
        <taxon>Clostridia</taxon>
        <taxon>Eubacteriales</taxon>
        <taxon>Clostridiaceae</taxon>
        <taxon>Oxobacter</taxon>
    </lineage>
</organism>
<dbReference type="PROSITE" id="PS51000">
    <property type="entry name" value="HTH_DEOR_2"/>
    <property type="match status" value="1"/>
</dbReference>
<feature type="domain" description="HTH deoR-type" evidence="4">
    <location>
        <begin position="3"/>
        <end position="58"/>
    </location>
</feature>
<evidence type="ECO:0000259" key="4">
    <source>
        <dbReference type="PROSITE" id="PS51000"/>
    </source>
</evidence>